<reference evidence="2" key="1">
    <citation type="journal article" date="2020" name="New Phytol.">
        <title>Comparative genomics reveals dynamic genome evolution in host specialist ectomycorrhizal fungi.</title>
        <authorList>
            <person name="Lofgren L.A."/>
            <person name="Nguyen N.H."/>
            <person name="Vilgalys R."/>
            <person name="Ruytinx J."/>
            <person name="Liao H.L."/>
            <person name="Branco S."/>
            <person name="Kuo A."/>
            <person name="LaButti K."/>
            <person name="Lipzen A."/>
            <person name="Andreopoulos W."/>
            <person name="Pangilinan J."/>
            <person name="Riley R."/>
            <person name="Hundley H."/>
            <person name="Na H."/>
            <person name="Barry K."/>
            <person name="Grigoriev I.V."/>
            <person name="Stajich J.E."/>
            <person name="Kennedy P.G."/>
        </authorList>
    </citation>
    <scope>NUCLEOTIDE SEQUENCE</scope>
    <source>
        <strain evidence="2">MN1</strain>
    </source>
</reference>
<dbReference type="Proteomes" id="UP000807769">
    <property type="component" value="Unassembled WGS sequence"/>
</dbReference>
<evidence type="ECO:0000313" key="2">
    <source>
        <dbReference type="EMBL" id="KAG1814331.1"/>
    </source>
</evidence>
<dbReference type="OrthoDB" id="2671199at2759"/>
<accession>A0A9P7E922</accession>
<dbReference type="GeneID" id="64627033"/>
<sequence length="292" mass="31912">MLPQAVQDFLNIPSDPDLDGYQGDISFDDTGNGDTRSSSPVMTPSDDFILELFNPLNPLGSSLLNRNFFTTLVQHKLVKAHETEAGSRSDTGSIMEPESEPEPIITVSTVPHPKYNPGSTTEPESDVPPPKYNPGSTTEPESEPEPIAIEPHTPVAPQKVLPILPPNYEPGSTTESESEMDAPNAAPPPANNPSSVTESESKPDAPSTTMTLQNTSVMTLVIKRKSFFSTPSPPGPDSIYWKYVSREEDAKWYDHLGTDNSFCTVRQMKEELQELCDQYISSTVGAKKDVNM</sequence>
<proteinExistence type="predicted"/>
<gene>
    <name evidence="2" type="ORF">BJ212DRAFT_1300643</name>
</gene>
<feature type="region of interest" description="Disordered" evidence="1">
    <location>
        <begin position="80"/>
        <end position="212"/>
    </location>
</feature>
<dbReference type="EMBL" id="JABBWG010000021">
    <property type="protein sequence ID" value="KAG1814331.1"/>
    <property type="molecule type" value="Genomic_DNA"/>
</dbReference>
<feature type="region of interest" description="Disordered" evidence="1">
    <location>
        <begin position="11"/>
        <end position="42"/>
    </location>
</feature>
<evidence type="ECO:0000256" key="1">
    <source>
        <dbReference type="SAM" id="MobiDB-lite"/>
    </source>
</evidence>
<feature type="compositionally biased region" description="Low complexity" evidence="1">
    <location>
        <begin position="134"/>
        <end position="151"/>
    </location>
</feature>
<feature type="compositionally biased region" description="Polar residues" evidence="1">
    <location>
        <begin position="32"/>
        <end position="42"/>
    </location>
</feature>
<dbReference type="AlphaFoldDB" id="A0A9P7E922"/>
<dbReference type="RefSeq" id="XP_041191792.1">
    <property type="nucleotide sequence ID" value="XM_041333016.1"/>
</dbReference>
<comment type="caution">
    <text evidence="2">The sequence shown here is derived from an EMBL/GenBank/DDBJ whole genome shotgun (WGS) entry which is preliminary data.</text>
</comment>
<evidence type="ECO:0000313" key="3">
    <source>
        <dbReference type="Proteomes" id="UP000807769"/>
    </source>
</evidence>
<organism evidence="2 3">
    <name type="scientific">Suillus subaureus</name>
    <dbReference type="NCBI Taxonomy" id="48587"/>
    <lineage>
        <taxon>Eukaryota</taxon>
        <taxon>Fungi</taxon>
        <taxon>Dikarya</taxon>
        <taxon>Basidiomycota</taxon>
        <taxon>Agaricomycotina</taxon>
        <taxon>Agaricomycetes</taxon>
        <taxon>Agaricomycetidae</taxon>
        <taxon>Boletales</taxon>
        <taxon>Suillineae</taxon>
        <taxon>Suillaceae</taxon>
        <taxon>Suillus</taxon>
    </lineage>
</organism>
<keyword evidence="3" id="KW-1185">Reference proteome</keyword>
<protein>
    <submittedName>
        <fullName evidence="2">Uncharacterized protein</fullName>
    </submittedName>
</protein>
<name>A0A9P7E922_9AGAM</name>